<dbReference type="Gene3D" id="1.20.120.450">
    <property type="entry name" value="dinb family like domain"/>
    <property type="match status" value="1"/>
</dbReference>
<proteinExistence type="inferred from homology"/>
<keyword evidence="2 3" id="KW-0479">Metal-binding</keyword>
<dbReference type="Proteomes" id="UP000032352">
    <property type="component" value="Chromosome"/>
</dbReference>
<dbReference type="PANTHER" id="PTHR37302:SF1">
    <property type="entry name" value="PROTEIN DINB"/>
    <property type="match status" value="1"/>
</dbReference>
<evidence type="ECO:0000313" key="5">
    <source>
        <dbReference type="Proteomes" id="UP000032352"/>
    </source>
</evidence>
<dbReference type="GO" id="GO:0046872">
    <property type="term" value="F:metal ion binding"/>
    <property type="evidence" value="ECO:0007669"/>
    <property type="project" value="UniProtKB-KW"/>
</dbReference>
<dbReference type="KEGG" id="tvd:SG34_014430"/>
<dbReference type="PANTHER" id="PTHR37302">
    <property type="entry name" value="SLR1116 PROTEIN"/>
    <property type="match status" value="1"/>
</dbReference>
<protein>
    <submittedName>
        <fullName evidence="4">Damage-inducible protein DinB</fullName>
    </submittedName>
</protein>
<gene>
    <name evidence="4" type="ORF">SG34_014430</name>
</gene>
<name>A0AAF0C9X5_9GAMM</name>
<keyword evidence="5" id="KW-1185">Reference proteome</keyword>
<dbReference type="SUPFAM" id="SSF109854">
    <property type="entry name" value="DinB/YfiT-like putative metalloenzymes"/>
    <property type="match status" value="1"/>
</dbReference>
<evidence type="ECO:0000256" key="2">
    <source>
        <dbReference type="ARBA" id="ARBA00022723"/>
    </source>
</evidence>
<comment type="similarity">
    <text evidence="1">Belongs to the DinB family.</text>
</comment>
<dbReference type="Pfam" id="PF05163">
    <property type="entry name" value="DinB"/>
    <property type="match status" value="1"/>
</dbReference>
<dbReference type="InterPro" id="IPR007837">
    <property type="entry name" value="DinB"/>
</dbReference>
<feature type="binding site" evidence="3">
    <location>
        <position position="150"/>
    </location>
    <ligand>
        <name>a divalent metal cation</name>
        <dbReference type="ChEBI" id="CHEBI:60240"/>
    </ligand>
</feature>
<dbReference type="RefSeq" id="WP_044838693.1">
    <property type="nucleotide sequence ID" value="NZ_CP059733.1"/>
</dbReference>
<evidence type="ECO:0000313" key="4">
    <source>
        <dbReference type="EMBL" id="WDE07977.1"/>
    </source>
</evidence>
<dbReference type="EMBL" id="CP059733">
    <property type="protein sequence ID" value="WDE07977.1"/>
    <property type="molecule type" value="Genomic_DNA"/>
</dbReference>
<reference evidence="4 5" key="1">
    <citation type="journal article" date="2015" name="Genome Announc.">
        <title>Draft Genome Sequences of Marine Isolates of Thalassomonas viridans and Thalassomonas actiniarum.</title>
        <authorList>
            <person name="Olonade I."/>
            <person name="van Zyl L.J."/>
            <person name="Trindade M."/>
        </authorList>
    </citation>
    <scope>NUCLEOTIDE SEQUENCE [LARGE SCALE GENOMIC DNA]</scope>
    <source>
        <strain evidence="4 5">XOM25</strain>
    </source>
</reference>
<accession>A0AAF0C9X5</accession>
<dbReference type="InterPro" id="IPR034660">
    <property type="entry name" value="DinB/YfiT-like"/>
</dbReference>
<feature type="binding site" evidence="3">
    <location>
        <position position="146"/>
    </location>
    <ligand>
        <name>a divalent metal cation</name>
        <dbReference type="ChEBI" id="CHEBI:60240"/>
    </ligand>
</feature>
<feature type="binding site" evidence="3">
    <location>
        <position position="50"/>
    </location>
    <ligand>
        <name>a divalent metal cation</name>
        <dbReference type="ChEBI" id="CHEBI:60240"/>
    </ligand>
</feature>
<sequence>MSLVKNFRMLSRYNIRINRQLLNCCRQLSTQALNKETHSFFPDVISYWNHLLFGDLILMRRLVANQLGGFILSDFNGFPEPVSPQDIYHRELEDICILRERLDQLMLAFFAELTDDECRKTMSYTSTEGERINKCVADVCQHLFNHQAHHRGQLTCILSQLDLDYGCMDLPVLVPEGSGL</sequence>
<reference evidence="4 5" key="2">
    <citation type="journal article" date="2022" name="Mar. Drugs">
        <title>Bioassay-Guided Fractionation Leads to the Detection of Cholic Acid Generated by the Rare Thalassomonas sp.</title>
        <authorList>
            <person name="Pheiffer F."/>
            <person name="Schneider Y.K."/>
            <person name="Hansen E.H."/>
            <person name="Andersen J.H."/>
            <person name="Isaksson J."/>
            <person name="Busche T."/>
            <person name="R C."/>
            <person name="Kalinowski J."/>
            <person name="Zyl L.V."/>
            <person name="Trindade M."/>
        </authorList>
    </citation>
    <scope>NUCLEOTIDE SEQUENCE [LARGE SCALE GENOMIC DNA]</scope>
    <source>
        <strain evidence="4 5">XOM25</strain>
    </source>
</reference>
<evidence type="ECO:0000256" key="3">
    <source>
        <dbReference type="PIRSR" id="PIRSR607837-1"/>
    </source>
</evidence>
<evidence type="ECO:0000256" key="1">
    <source>
        <dbReference type="ARBA" id="ARBA00008635"/>
    </source>
</evidence>
<dbReference type="AlphaFoldDB" id="A0AAF0C9X5"/>
<organism evidence="4 5">
    <name type="scientific">Thalassomonas viridans</name>
    <dbReference type="NCBI Taxonomy" id="137584"/>
    <lineage>
        <taxon>Bacteria</taxon>
        <taxon>Pseudomonadati</taxon>
        <taxon>Pseudomonadota</taxon>
        <taxon>Gammaproteobacteria</taxon>
        <taxon>Alteromonadales</taxon>
        <taxon>Colwelliaceae</taxon>
        <taxon>Thalassomonas</taxon>
    </lineage>
</organism>